<reference evidence="3" key="1">
    <citation type="submission" date="2016-10" db="EMBL/GenBank/DDBJ databases">
        <authorList>
            <person name="Varghese N."/>
            <person name="Submissions S."/>
        </authorList>
    </citation>
    <scope>NUCLEOTIDE SEQUENCE [LARGE SCALE GENOMIC DNA]</scope>
    <source>
        <strain evidence="3">CGMCC 4.3530</strain>
    </source>
</reference>
<dbReference type="SUPFAM" id="SSF56281">
    <property type="entry name" value="Metallo-hydrolase/oxidoreductase"/>
    <property type="match status" value="1"/>
</dbReference>
<evidence type="ECO:0000313" key="3">
    <source>
        <dbReference type="Proteomes" id="UP000199529"/>
    </source>
</evidence>
<name>A0A1H2R364_9PSEU</name>
<dbReference type="Gene3D" id="3.60.15.10">
    <property type="entry name" value="Ribonuclease Z/Hydroxyacylglutathione hydrolase-like"/>
    <property type="match status" value="1"/>
</dbReference>
<organism evidence="2 3">
    <name type="scientific">Saccharopolyspora shandongensis</name>
    <dbReference type="NCBI Taxonomy" id="418495"/>
    <lineage>
        <taxon>Bacteria</taxon>
        <taxon>Bacillati</taxon>
        <taxon>Actinomycetota</taxon>
        <taxon>Actinomycetes</taxon>
        <taxon>Pseudonocardiales</taxon>
        <taxon>Pseudonocardiaceae</taxon>
        <taxon>Saccharopolyspora</taxon>
    </lineage>
</organism>
<dbReference type="STRING" id="418495.SAMN05216215_1001273"/>
<dbReference type="InterPro" id="IPR050855">
    <property type="entry name" value="NDM-1-like"/>
</dbReference>
<dbReference type="SMART" id="SM00849">
    <property type="entry name" value="Lactamase_B"/>
    <property type="match status" value="1"/>
</dbReference>
<dbReference type="InterPro" id="IPR036866">
    <property type="entry name" value="RibonucZ/Hydroxyglut_hydro"/>
</dbReference>
<keyword evidence="3" id="KW-1185">Reference proteome</keyword>
<accession>A0A1H2R364</accession>
<dbReference type="Proteomes" id="UP000199529">
    <property type="component" value="Unassembled WGS sequence"/>
</dbReference>
<gene>
    <name evidence="2" type="ORF">SAMN05216215_1001273</name>
</gene>
<protein>
    <submittedName>
        <fullName evidence="2">Cyclase</fullName>
    </submittedName>
</protein>
<sequence>MSASATTTARPELVEVADGVHAYVQPAGGWCVNNAGVLISGGSAALVDTVATEARARRLREQVLAVAERPPFAVINTHSHGDHTFGNFVFPEAVVFAHRETRREMHLAGLHLTELWPDVEWGGIELALPTATYQDGLTLQVGELTAELVHVGLAHSTNDTVVWVPERRVLFTGDIVMSGVTPFCPLGSVSGSLRAIERLRAFEPVTVVAGHGPVGGPEVLDGTEKYLRWVQELARDGVAAGATPAEVARDADLGEFAGFLEPERLIPNLHRAFAEERLAAHGEALDMAAAIKEMGVVFQEMVDYHGGPLVCHA</sequence>
<dbReference type="EMBL" id="FNOK01000001">
    <property type="protein sequence ID" value="SDW13902.1"/>
    <property type="molecule type" value="Genomic_DNA"/>
</dbReference>
<dbReference type="AlphaFoldDB" id="A0A1H2R364"/>
<evidence type="ECO:0000313" key="2">
    <source>
        <dbReference type="EMBL" id="SDW13902.1"/>
    </source>
</evidence>
<dbReference type="Pfam" id="PF00753">
    <property type="entry name" value="Lactamase_B"/>
    <property type="match status" value="1"/>
</dbReference>
<evidence type="ECO:0000259" key="1">
    <source>
        <dbReference type="SMART" id="SM00849"/>
    </source>
</evidence>
<proteinExistence type="predicted"/>
<dbReference type="InterPro" id="IPR001279">
    <property type="entry name" value="Metallo-B-lactamas"/>
</dbReference>
<dbReference type="PANTHER" id="PTHR42951">
    <property type="entry name" value="METALLO-BETA-LACTAMASE DOMAIN-CONTAINING"/>
    <property type="match status" value="1"/>
</dbReference>
<dbReference type="PANTHER" id="PTHR42951:SF4">
    <property type="entry name" value="ACYL-COENZYME A THIOESTERASE MBLAC2"/>
    <property type="match status" value="1"/>
</dbReference>
<feature type="domain" description="Metallo-beta-lactamase" evidence="1">
    <location>
        <begin position="32"/>
        <end position="211"/>
    </location>
</feature>
<dbReference type="CDD" id="cd16282">
    <property type="entry name" value="metallo-hydrolase-like_MBL-fold"/>
    <property type="match status" value="1"/>
</dbReference>
<dbReference type="RefSeq" id="WP_177226205.1">
    <property type="nucleotide sequence ID" value="NZ_FNOK01000001.1"/>
</dbReference>